<evidence type="ECO:0000256" key="2">
    <source>
        <dbReference type="ARBA" id="ARBA00023274"/>
    </source>
</evidence>
<comment type="similarity">
    <text evidence="3">Belongs to the bacterial ribosomal protein bL31 family. Type B subfamily.</text>
</comment>
<dbReference type="HAMAP" id="MF_00502">
    <property type="entry name" value="Ribosomal_bL31_2"/>
    <property type="match status" value="1"/>
</dbReference>
<feature type="region of interest" description="Disordered" evidence="4">
    <location>
        <begin position="86"/>
        <end position="133"/>
    </location>
</feature>
<sequence>MKSSIHPQDYRLVVFSDEQAGFAFLTRSTAQTTETIKWKDGKTYPLVKVHISSASHPFFTGEEKIIDTEGRVDRFKARQAAAEAHRVQLANKAKKKNAKKIAKAKATNDDQQSTKKASAKTKAAKKDNKDNDK</sequence>
<reference evidence="5 6" key="1">
    <citation type="journal article" date="2023" name="Cell">
        <title>Genetic manipulation of Patescibacteria provides mechanistic insights into microbial dark matter and the epibiotic lifestyle.</title>
        <authorList>
            <person name="Wang Y."/>
            <person name="Gallagher L.A."/>
            <person name="Andrade P.A."/>
            <person name="Liu A."/>
            <person name="Humphreys I.R."/>
            <person name="Turkarslan S."/>
            <person name="Cutler K.J."/>
            <person name="Arrieta-Ortiz M.L."/>
            <person name="Li Y."/>
            <person name="Radey M.C."/>
            <person name="McLean J.S."/>
            <person name="Cong Q."/>
            <person name="Baker D."/>
            <person name="Baliga N.S."/>
            <person name="Peterson S.B."/>
            <person name="Mougous J.D."/>
        </authorList>
    </citation>
    <scope>NUCLEOTIDE SEQUENCE [LARGE SCALE GENOMIC DNA]</scope>
    <source>
        <strain evidence="5 6">ML1</strain>
    </source>
</reference>
<dbReference type="Gene3D" id="4.10.830.30">
    <property type="entry name" value="Ribosomal protein L31"/>
    <property type="match status" value="1"/>
</dbReference>
<evidence type="ECO:0000256" key="3">
    <source>
        <dbReference type="HAMAP-Rule" id="MF_00502"/>
    </source>
</evidence>
<dbReference type="RefSeq" id="WP_376754199.1">
    <property type="nucleotide sequence ID" value="NZ_CP124550.1"/>
</dbReference>
<dbReference type="NCBIfam" id="NF002462">
    <property type="entry name" value="PRK01678.1"/>
    <property type="match status" value="1"/>
</dbReference>
<evidence type="ECO:0000313" key="5">
    <source>
        <dbReference type="EMBL" id="WIO45828.1"/>
    </source>
</evidence>
<organism evidence="5 6">
    <name type="scientific">Candidatus Southlakia epibionticum</name>
    <dbReference type="NCBI Taxonomy" id="3043284"/>
    <lineage>
        <taxon>Bacteria</taxon>
        <taxon>Candidatus Saccharimonadota</taxon>
        <taxon>Candidatus Saccharimonadia</taxon>
        <taxon>Candidatus Saccharimonadales</taxon>
        <taxon>Candidatus Saccharimonadaceae</taxon>
        <taxon>Candidatus Southlakia</taxon>
    </lineage>
</organism>
<evidence type="ECO:0000256" key="1">
    <source>
        <dbReference type="ARBA" id="ARBA00022980"/>
    </source>
</evidence>
<dbReference type="InterPro" id="IPR034704">
    <property type="entry name" value="Ribosomal_bL28/bL31-like_sf"/>
</dbReference>
<gene>
    <name evidence="3" type="primary">rpmE2</name>
    <name evidence="5" type="ORF">SEML1_0198</name>
</gene>
<dbReference type="PANTHER" id="PTHR33280">
    <property type="entry name" value="50S RIBOSOMAL PROTEIN L31, CHLOROPLASTIC"/>
    <property type="match status" value="1"/>
</dbReference>
<comment type="subunit">
    <text evidence="3">Part of the 50S ribosomal subunit.</text>
</comment>
<protein>
    <recommendedName>
        <fullName evidence="3">Large ribosomal subunit protein bL31B</fullName>
    </recommendedName>
</protein>
<keyword evidence="2 3" id="KW-0687">Ribonucleoprotein</keyword>
<dbReference type="PANTHER" id="PTHR33280:SF1">
    <property type="entry name" value="LARGE RIBOSOMAL SUBUNIT PROTEIN BL31C"/>
    <property type="match status" value="1"/>
</dbReference>
<keyword evidence="1 3" id="KW-0689">Ribosomal protein</keyword>
<dbReference type="InterPro" id="IPR042105">
    <property type="entry name" value="Ribosomal_bL31_sf"/>
</dbReference>
<dbReference type="EMBL" id="CP124550">
    <property type="protein sequence ID" value="WIO45828.1"/>
    <property type="molecule type" value="Genomic_DNA"/>
</dbReference>
<accession>A0ABY8WYC4</accession>
<dbReference type="InterPro" id="IPR002150">
    <property type="entry name" value="Ribosomal_bL31"/>
</dbReference>
<keyword evidence="6" id="KW-1185">Reference proteome</keyword>
<dbReference type="Proteomes" id="UP001177295">
    <property type="component" value="Chromosome"/>
</dbReference>
<proteinExistence type="inferred from homology"/>
<feature type="compositionally biased region" description="Basic and acidic residues" evidence="4">
    <location>
        <begin position="124"/>
        <end position="133"/>
    </location>
</feature>
<dbReference type="SUPFAM" id="SSF143800">
    <property type="entry name" value="L28p-like"/>
    <property type="match status" value="1"/>
</dbReference>
<dbReference type="Pfam" id="PF01197">
    <property type="entry name" value="Ribosomal_L31"/>
    <property type="match status" value="1"/>
</dbReference>
<evidence type="ECO:0000256" key="4">
    <source>
        <dbReference type="SAM" id="MobiDB-lite"/>
    </source>
</evidence>
<name>A0ABY8WYC4_9BACT</name>
<evidence type="ECO:0000313" key="6">
    <source>
        <dbReference type="Proteomes" id="UP001177295"/>
    </source>
</evidence>
<dbReference type="GO" id="GO:0005840">
    <property type="term" value="C:ribosome"/>
    <property type="evidence" value="ECO:0007669"/>
    <property type="project" value="UniProtKB-KW"/>
</dbReference>
<feature type="compositionally biased region" description="Basic residues" evidence="4">
    <location>
        <begin position="92"/>
        <end position="103"/>
    </location>
</feature>
<dbReference type="InterPro" id="IPR027493">
    <property type="entry name" value="Ribosomal_bL31_B"/>
</dbReference>
<dbReference type="PRINTS" id="PR01249">
    <property type="entry name" value="RIBOSOMALL31"/>
</dbReference>
<dbReference type="NCBIfam" id="TIGR00105">
    <property type="entry name" value="L31"/>
    <property type="match status" value="1"/>
</dbReference>